<dbReference type="STRING" id="1146883.BLASA_0365"/>
<organism evidence="1 2">
    <name type="scientific">Blastococcus saxobsidens (strain DD2)</name>
    <dbReference type="NCBI Taxonomy" id="1146883"/>
    <lineage>
        <taxon>Bacteria</taxon>
        <taxon>Bacillati</taxon>
        <taxon>Actinomycetota</taxon>
        <taxon>Actinomycetes</taxon>
        <taxon>Geodermatophilales</taxon>
        <taxon>Geodermatophilaceae</taxon>
        <taxon>Blastococcus</taxon>
    </lineage>
</organism>
<protein>
    <recommendedName>
        <fullName evidence="3">Coenzyme PQQ synthesis protein D (PqqD)</fullName>
    </recommendedName>
</protein>
<evidence type="ECO:0008006" key="3">
    <source>
        <dbReference type="Google" id="ProtNLM"/>
    </source>
</evidence>
<keyword evidence="2" id="KW-1185">Reference proteome</keyword>
<dbReference type="eggNOG" id="ENOG5033BC0">
    <property type="taxonomic scope" value="Bacteria"/>
</dbReference>
<dbReference type="AlphaFoldDB" id="H6RMY9"/>
<sequence length="93" mass="10141">MSADSRTHSVKLRERAAAWREVDGEIILLGLESSTYLGVNGAGSTLWPLMVEGTTSESMANRLVERYGIDRTRADGDVAAFVEACRTRGLLEP</sequence>
<dbReference type="OrthoDB" id="3830900at2"/>
<dbReference type="RefSeq" id="WP_014374259.1">
    <property type="nucleotide sequence ID" value="NC_016943.1"/>
</dbReference>
<evidence type="ECO:0000313" key="2">
    <source>
        <dbReference type="Proteomes" id="UP000007517"/>
    </source>
</evidence>
<dbReference type="Pfam" id="PF05402">
    <property type="entry name" value="PqqD"/>
    <property type="match status" value="1"/>
</dbReference>
<dbReference type="EMBL" id="FO117623">
    <property type="protein sequence ID" value="CCG01342.1"/>
    <property type="molecule type" value="Genomic_DNA"/>
</dbReference>
<dbReference type="KEGG" id="bsd:BLASA_0365"/>
<dbReference type="Proteomes" id="UP000007517">
    <property type="component" value="Chromosome"/>
</dbReference>
<dbReference type="InterPro" id="IPR008792">
    <property type="entry name" value="PQQD"/>
</dbReference>
<dbReference type="InterPro" id="IPR041881">
    <property type="entry name" value="PqqD_sf"/>
</dbReference>
<name>H6RMY9_BLASD</name>
<proteinExistence type="predicted"/>
<evidence type="ECO:0000313" key="1">
    <source>
        <dbReference type="EMBL" id="CCG01342.1"/>
    </source>
</evidence>
<accession>H6RMY9</accession>
<gene>
    <name evidence="1" type="ordered locus">BLASA_0365</name>
</gene>
<reference evidence="2" key="2">
    <citation type="submission" date="2012-02" db="EMBL/GenBank/DDBJ databases">
        <title>Complete genome sequence of Blastococcus saxobsidens strain DD2.</title>
        <authorList>
            <person name="Genoscope."/>
        </authorList>
    </citation>
    <scope>NUCLEOTIDE SEQUENCE [LARGE SCALE GENOMIC DNA]</scope>
    <source>
        <strain evidence="2">DD2</strain>
    </source>
</reference>
<dbReference type="Gene3D" id="1.10.10.1150">
    <property type="entry name" value="Coenzyme PQQ synthesis protein D (PqqD)"/>
    <property type="match status" value="1"/>
</dbReference>
<reference evidence="1 2" key="1">
    <citation type="journal article" date="2012" name="J. Bacteriol.">
        <title>Genome Sequence of Blastococcus saxobsidens DD2, a Stone-Inhabiting Bacterium.</title>
        <authorList>
            <person name="Chouaia B."/>
            <person name="Crotti E."/>
            <person name="Brusetti L."/>
            <person name="Daffonchio D."/>
            <person name="Essoussi I."/>
            <person name="Nouioui I."/>
            <person name="Sbissi I."/>
            <person name="Ghodhbane-Gtari F."/>
            <person name="Gtari M."/>
            <person name="Vacherie B."/>
            <person name="Barbe V."/>
            <person name="Medigue C."/>
            <person name="Gury J."/>
            <person name="Pujic P."/>
            <person name="Normand P."/>
        </authorList>
    </citation>
    <scope>NUCLEOTIDE SEQUENCE [LARGE SCALE GENOMIC DNA]</scope>
    <source>
        <strain evidence="1 2">DD2</strain>
    </source>
</reference>
<dbReference type="HOGENOM" id="CLU_159325_1_0_11"/>